<sequence length="473" mass="50930">MGVSRIEKFQQSATITDGPLLYSELALSPRRFWVAAGVFFANFNNAFVWATYSPVTGSAAAYYGCSEWTINLAALVFQITFLPFAYPAIWALDAWGLRISTLIGAWGITAGAFIRWIACFGPVNFRLPLLFAGQTIAAAATPFAFNTPTKVCAAWFGDKERLTANTIMSLSIYAGTAMAMGLSPAIVGSDPNNINTLNLVSFVIIFTTGMASLLVFDKPEFAPSKSAQEELLPFLAGLKSLTRNPQFYVIFVVYGVIFGALDTYFTLISDYVTPYGYSEADAGVLGINTIISGTISSLILGPILDRTKSHRFFFKALTFVTLIGAILFYFSAPYPARRILLQLSACVIGIGGFSLAPIALELGVECTFPVAEGASAGMLQTSGQIFGVIILLASNALRTSDGLLQHAMVWRIMVCAVVCLVVPFYTASSRRMELENAVINSIPLQATGNMDEIDISVDEAADFTGVASKIIII</sequence>
<feature type="transmembrane region" description="Helical" evidence="5">
    <location>
        <begin position="32"/>
        <end position="52"/>
    </location>
</feature>
<dbReference type="InterPro" id="IPR036259">
    <property type="entry name" value="MFS_trans_sf"/>
</dbReference>
<feature type="transmembrane region" description="Helical" evidence="5">
    <location>
        <begin position="99"/>
        <end position="118"/>
    </location>
</feature>
<keyword evidence="7" id="KW-1185">Reference proteome</keyword>
<dbReference type="PANTHER" id="PTHR10924:SF6">
    <property type="entry name" value="SOLUTE CARRIER FAMILY 49 MEMBER A3"/>
    <property type="match status" value="1"/>
</dbReference>
<feature type="transmembrane region" description="Helical" evidence="5">
    <location>
        <begin position="280"/>
        <end position="300"/>
    </location>
</feature>
<feature type="transmembrane region" description="Helical" evidence="5">
    <location>
        <begin position="166"/>
        <end position="187"/>
    </location>
</feature>
<evidence type="ECO:0000313" key="7">
    <source>
        <dbReference type="Proteomes" id="UP001211907"/>
    </source>
</evidence>
<keyword evidence="4 5" id="KW-0472">Membrane</keyword>
<evidence type="ECO:0000256" key="4">
    <source>
        <dbReference type="ARBA" id="ARBA00023136"/>
    </source>
</evidence>
<organism evidence="6 7">
    <name type="scientific">Physocladia obscura</name>
    <dbReference type="NCBI Taxonomy" id="109957"/>
    <lineage>
        <taxon>Eukaryota</taxon>
        <taxon>Fungi</taxon>
        <taxon>Fungi incertae sedis</taxon>
        <taxon>Chytridiomycota</taxon>
        <taxon>Chytridiomycota incertae sedis</taxon>
        <taxon>Chytridiomycetes</taxon>
        <taxon>Chytridiales</taxon>
        <taxon>Chytriomycetaceae</taxon>
        <taxon>Physocladia</taxon>
    </lineage>
</organism>
<feature type="transmembrane region" description="Helical" evidence="5">
    <location>
        <begin position="376"/>
        <end position="396"/>
    </location>
</feature>
<feature type="transmembrane region" description="Helical" evidence="5">
    <location>
        <begin position="312"/>
        <end position="333"/>
    </location>
</feature>
<dbReference type="InterPro" id="IPR011701">
    <property type="entry name" value="MFS"/>
</dbReference>
<protein>
    <submittedName>
        <fullName evidence="6">Major facilitator super domain-containing protein 7</fullName>
    </submittedName>
</protein>
<dbReference type="Pfam" id="PF07690">
    <property type="entry name" value="MFS_1"/>
    <property type="match status" value="1"/>
</dbReference>
<dbReference type="EMBL" id="JADGJH010000043">
    <property type="protein sequence ID" value="KAJ3140856.1"/>
    <property type="molecule type" value="Genomic_DNA"/>
</dbReference>
<dbReference type="InterPro" id="IPR049680">
    <property type="entry name" value="FLVCR1-2_SLC49-like"/>
</dbReference>
<gene>
    <name evidence="6" type="primary">MFSD7_2</name>
    <name evidence="6" type="ORF">HK100_008731</name>
</gene>
<dbReference type="AlphaFoldDB" id="A0AAD5TAW5"/>
<proteinExistence type="predicted"/>
<dbReference type="GO" id="GO:0022857">
    <property type="term" value="F:transmembrane transporter activity"/>
    <property type="evidence" value="ECO:0007669"/>
    <property type="project" value="InterPro"/>
</dbReference>
<feature type="transmembrane region" description="Helical" evidence="5">
    <location>
        <begin position="339"/>
        <end position="364"/>
    </location>
</feature>
<dbReference type="Gene3D" id="1.20.1250.20">
    <property type="entry name" value="MFS general substrate transporter like domains"/>
    <property type="match status" value="2"/>
</dbReference>
<feature type="transmembrane region" description="Helical" evidence="5">
    <location>
        <begin position="72"/>
        <end position="92"/>
    </location>
</feature>
<evidence type="ECO:0000256" key="1">
    <source>
        <dbReference type="ARBA" id="ARBA00004141"/>
    </source>
</evidence>
<evidence type="ECO:0000256" key="5">
    <source>
        <dbReference type="SAM" id="Phobius"/>
    </source>
</evidence>
<reference evidence="6" key="1">
    <citation type="submission" date="2020-05" db="EMBL/GenBank/DDBJ databases">
        <title>Phylogenomic resolution of chytrid fungi.</title>
        <authorList>
            <person name="Stajich J.E."/>
            <person name="Amses K."/>
            <person name="Simmons R."/>
            <person name="Seto K."/>
            <person name="Myers J."/>
            <person name="Bonds A."/>
            <person name="Quandt C.A."/>
            <person name="Barry K."/>
            <person name="Liu P."/>
            <person name="Grigoriev I."/>
            <person name="Longcore J.E."/>
            <person name="James T.Y."/>
        </authorList>
    </citation>
    <scope>NUCLEOTIDE SEQUENCE</scope>
    <source>
        <strain evidence="6">JEL0513</strain>
    </source>
</reference>
<comment type="subcellular location">
    <subcellularLocation>
        <location evidence="1">Membrane</location>
        <topology evidence="1">Multi-pass membrane protein</topology>
    </subcellularLocation>
</comment>
<dbReference type="SUPFAM" id="SSF103473">
    <property type="entry name" value="MFS general substrate transporter"/>
    <property type="match status" value="1"/>
</dbReference>
<evidence type="ECO:0000313" key="6">
    <source>
        <dbReference type="EMBL" id="KAJ3140856.1"/>
    </source>
</evidence>
<dbReference type="GO" id="GO:0016020">
    <property type="term" value="C:membrane"/>
    <property type="evidence" value="ECO:0007669"/>
    <property type="project" value="UniProtKB-SubCell"/>
</dbReference>
<keyword evidence="3 5" id="KW-1133">Transmembrane helix</keyword>
<dbReference type="Proteomes" id="UP001211907">
    <property type="component" value="Unassembled WGS sequence"/>
</dbReference>
<evidence type="ECO:0000256" key="2">
    <source>
        <dbReference type="ARBA" id="ARBA00022692"/>
    </source>
</evidence>
<dbReference type="PANTHER" id="PTHR10924">
    <property type="entry name" value="MAJOR FACILITATOR SUPERFAMILY PROTEIN-RELATED"/>
    <property type="match status" value="1"/>
</dbReference>
<keyword evidence="2 5" id="KW-0812">Transmembrane</keyword>
<name>A0AAD5TAW5_9FUNG</name>
<accession>A0AAD5TAW5</accession>
<feature type="transmembrane region" description="Helical" evidence="5">
    <location>
        <begin position="247"/>
        <end position="268"/>
    </location>
</feature>
<feature type="transmembrane region" description="Helical" evidence="5">
    <location>
        <begin position="124"/>
        <end position="145"/>
    </location>
</feature>
<comment type="caution">
    <text evidence="6">The sequence shown here is derived from an EMBL/GenBank/DDBJ whole genome shotgun (WGS) entry which is preliminary data.</text>
</comment>
<feature type="transmembrane region" description="Helical" evidence="5">
    <location>
        <begin position="199"/>
        <end position="216"/>
    </location>
</feature>
<feature type="transmembrane region" description="Helical" evidence="5">
    <location>
        <begin position="408"/>
        <end position="427"/>
    </location>
</feature>
<evidence type="ECO:0000256" key="3">
    <source>
        <dbReference type="ARBA" id="ARBA00022989"/>
    </source>
</evidence>